<sequence>MRSRARAEPELPGAMVRAEGAGCARRKYAALLDVAGVACLAHFDHPVAAMVLGGLFALSFVVGFGLRRREPSAKLRLDLGQSMPSTMRKSRSTPSERATSASW</sequence>
<keyword evidence="4" id="KW-1185">Reference proteome</keyword>
<proteinExistence type="predicted"/>
<organism evidence="3 4">
    <name type="scientific">Streptomyces siamensis</name>
    <dbReference type="NCBI Taxonomy" id="1274986"/>
    <lineage>
        <taxon>Bacteria</taxon>
        <taxon>Bacillati</taxon>
        <taxon>Actinomycetota</taxon>
        <taxon>Actinomycetes</taxon>
        <taxon>Kitasatosporales</taxon>
        <taxon>Streptomycetaceae</taxon>
        <taxon>Streptomyces</taxon>
    </lineage>
</organism>
<feature type="compositionally biased region" description="Polar residues" evidence="1">
    <location>
        <begin position="82"/>
        <end position="103"/>
    </location>
</feature>
<dbReference type="Proteomes" id="UP001501759">
    <property type="component" value="Unassembled WGS sequence"/>
</dbReference>
<feature type="region of interest" description="Disordered" evidence="1">
    <location>
        <begin position="79"/>
        <end position="103"/>
    </location>
</feature>
<keyword evidence="2" id="KW-0812">Transmembrane</keyword>
<evidence type="ECO:0000256" key="1">
    <source>
        <dbReference type="SAM" id="MobiDB-lite"/>
    </source>
</evidence>
<keyword evidence="2" id="KW-0472">Membrane</keyword>
<keyword evidence="2" id="KW-1133">Transmembrane helix</keyword>
<name>A0ABP9JE86_9ACTN</name>
<accession>A0ABP9JE86</accession>
<comment type="caution">
    <text evidence="3">The sequence shown here is derived from an EMBL/GenBank/DDBJ whole genome shotgun (WGS) entry which is preliminary data.</text>
</comment>
<protein>
    <submittedName>
        <fullName evidence="3">Uncharacterized protein</fullName>
    </submittedName>
</protein>
<evidence type="ECO:0000313" key="4">
    <source>
        <dbReference type="Proteomes" id="UP001501759"/>
    </source>
</evidence>
<gene>
    <name evidence="3" type="ORF">GCM10023335_67270</name>
</gene>
<evidence type="ECO:0000256" key="2">
    <source>
        <dbReference type="SAM" id="Phobius"/>
    </source>
</evidence>
<reference evidence="4" key="1">
    <citation type="journal article" date="2019" name="Int. J. Syst. Evol. Microbiol.">
        <title>The Global Catalogue of Microorganisms (GCM) 10K type strain sequencing project: providing services to taxonomists for standard genome sequencing and annotation.</title>
        <authorList>
            <consortium name="The Broad Institute Genomics Platform"/>
            <consortium name="The Broad Institute Genome Sequencing Center for Infectious Disease"/>
            <person name="Wu L."/>
            <person name="Ma J."/>
        </authorList>
    </citation>
    <scope>NUCLEOTIDE SEQUENCE [LARGE SCALE GENOMIC DNA]</scope>
    <source>
        <strain evidence="4">JCM 18409</strain>
    </source>
</reference>
<evidence type="ECO:0000313" key="3">
    <source>
        <dbReference type="EMBL" id="GAA5028915.1"/>
    </source>
</evidence>
<feature type="transmembrane region" description="Helical" evidence="2">
    <location>
        <begin position="47"/>
        <end position="66"/>
    </location>
</feature>
<dbReference type="EMBL" id="BAABKB010000031">
    <property type="protein sequence ID" value="GAA5028915.1"/>
    <property type="molecule type" value="Genomic_DNA"/>
</dbReference>